<evidence type="ECO:0000256" key="1">
    <source>
        <dbReference type="SAM" id="MobiDB-lite"/>
    </source>
</evidence>
<dbReference type="Proteomes" id="UP000655443">
    <property type="component" value="Unassembled WGS sequence"/>
</dbReference>
<protein>
    <submittedName>
        <fullName evidence="2">Uncharacterized protein</fullName>
    </submittedName>
</protein>
<sequence length="222" mass="22822">MKKNSAPIITNEVRAVSVVPTRKAVDRRSDRAGSGRLRVVPPLGVAPRTAPAPTTSAPTPIGMLSRNTDSQPLSSNQEPGDDRSGRGGGGHGHAPRPDGGAGPVSGENAPQQTQSRGLQQRAEQALDGAQADQKDDPVPAAVAQRTGWDQSDGEHQHITVRHPFQPGEAAMEFPGDGRVGDGHGGGVQGHHHRAQADRGQGPPPAVSARPAVSASAVRRAGG</sequence>
<feature type="compositionally biased region" description="Low complexity" evidence="1">
    <location>
        <begin position="206"/>
        <end position="222"/>
    </location>
</feature>
<name>A0A918YUU3_9ACTN</name>
<dbReference type="EMBL" id="BMVG01000074">
    <property type="protein sequence ID" value="GHE16074.1"/>
    <property type="molecule type" value="Genomic_DNA"/>
</dbReference>
<evidence type="ECO:0000313" key="2">
    <source>
        <dbReference type="EMBL" id="GHE16074.1"/>
    </source>
</evidence>
<organism evidence="2 3">
    <name type="scientific">Streptomyces alanosinicus</name>
    <dbReference type="NCBI Taxonomy" id="68171"/>
    <lineage>
        <taxon>Bacteria</taxon>
        <taxon>Bacillati</taxon>
        <taxon>Actinomycetota</taxon>
        <taxon>Actinomycetes</taxon>
        <taxon>Kitasatosporales</taxon>
        <taxon>Streptomycetaceae</taxon>
        <taxon>Streptomyces</taxon>
    </lineage>
</organism>
<reference evidence="2" key="1">
    <citation type="journal article" date="2014" name="Int. J. Syst. Evol. Microbiol.">
        <title>Complete genome sequence of Corynebacterium casei LMG S-19264T (=DSM 44701T), isolated from a smear-ripened cheese.</title>
        <authorList>
            <consortium name="US DOE Joint Genome Institute (JGI-PGF)"/>
            <person name="Walter F."/>
            <person name="Albersmeier A."/>
            <person name="Kalinowski J."/>
            <person name="Ruckert C."/>
        </authorList>
    </citation>
    <scope>NUCLEOTIDE SEQUENCE</scope>
    <source>
        <strain evidence="2">JCM 4714</strain>
    </source>
</reference>
<proteinExistence type="predicted"/>
<feature type="region of interest" description="Disordered" evidence="1">
    <location>
        <begin position="21"/>
        <end position="222"/>
    </location>
</feature>
<keyword evidence="3" id="KW-1185">Reference proteome</keyword>
<accession>A0A918YUU3</accession>
<feature type="compositionally biased region" description="Low complexity" evidence="1">
    <location>
        <begin position="46"/>
        <end position="60"/>
    </location>
</feature>
<feature type="compositionally biased region" description="Polar residues" evidence="1">
    <location>
        <begin position="65"/>
        <end position="78"/>
    </location>
</feature>
<feature type="compositionally biased region" description="Polar residues" evidence="1">
    <location>
        <begin position="108"/>
        <end position="122"/>
    </location>
</feature>
<comment type="caution">
    <text evidence="2">The sequence shown here is derived from an EMBL/GenBank/DDBJ whole genome shotgun (WGS) entry which is preliminary data.</text>
</comment>
<evidence type="ECO:0000313" key="3">
    <source>
        <dbReference type="Proteomes" id="UP000655443"/>
    </source>
</evidence>
<reference evidence="2" key="2">
    <citation type="submission" date="2020-09" db="EMBL/GenBank/DDBJ databases">
        <authorList>
            <person name="Sun Q."/>
            <person name="Ohkuma M."/>
        </authorList>
    </citation>
    <scope>NUCLEOTIDE SEQUENCE</scope>
    <source>
        <strain evidence="2">JCM 4714</strain>
    </source>
</reference>
<feature type="compositionally biased region" description="Basic and acidic residues" evidence="1">
    <location>
        <begin position="23"/>
        <end position="33"/>
    </location>
</feature>
<gene>
    <name evidence="2" type="ORF">GCM10010339_92790</name>
</gene>
<dbReference type="AlphaFoldDB" id="A0A918YUU3"/>